<dbReference type="InterPro" id="IPR006764">
    <property type="entry name" value="SAM_dep_MeTrfase_SAV2177_type"/>
</dbReference>
<dbReference type="Proteomes" id="UP000555564">
    <property type="component" value="Unassembled WGS sequence"/>
</dbReference>
<protein>
    <recommendedName>
        <fullName evidence="4">SAM-dependent methyltransferase</fullName>
    </recommendedName>
</protein>
<dbReference type="Gene3D" id="3.40.50.150">
    <property type="entry name" value="Vaccinia Virus protein VP39"/>
    <property type="match status" value="1"/>
</dbReference>
<comment type="caution">
    <text evidence="2">The sequence shown here is derived from an EMBL/GenBank/DDBJ whole genome shotgun (WGS) entry which is preliminary data.</text>
</comment>
<dbReference type="PIRSF" id="PIRSF017393">
    <property type="entry name" value="MTase_SAV2177"/>
    <property type="match status" value="1"/>
</dbReference>
<dbReference type="Pfam" id="PF04672">
    <property type="entry name" value="Methyltransf_19"/>
    <property type="match status" value="1"/>
</dbReference>
<gene>
    <name evidence="2" type="ORF">BJ992_001031</name>
</gene>
<dbReference type="EMBL" id="JACHIU010000001">
    <property type="protein sequence ID" value="MBB6471600.1"/>
    <property type="molecule type" value="Genomic_DNA"/>
</dbReference>
<name>A0A7X0IAF7_9ACTN</name>
<proteinExistence type="predicted"/>
<organism evidence="2 3">
    <name type="scientific">Sphaerisporangium rubeum</name>
    <dbReference type="NCBI Taxonomy" id="321317"/>
    <lineage>
        <taxon>Bacteria</taxon>
        <taxon>Bacillati</taxon>
        <taxon>Actinomycetota</taxon>
        <taxon>Actinomycetes</taxon>
        <taxon>Streptosporangiales</taxon>
        <taxon>Streptosporangiaceae</taxon>
        <taxon>Sphaerisporangium</taxon>
    </lineage>
</organism>
<reference evidence="2 3" key="1">
    <citation type="submission" date="2020-08" db="EMBL/GenBank/DDBJ databases">
        <title>Sequencing the genomes of 1000 actinobacteria strains.</title>
        <authorList>
            <person name="Klenk H.-P."/>
        </authorList>
    </citation>
    <scope>NUCLEOTIDE SEQUENCE [LARGE SCALE GENOMIC DNA]</scope>
    <source>
        <strain evidence="2 3">DSM 44936</strain>
    </source>
</reference>
<evidence type="ECO:0000313" key="3">
    <source>
        <dbReference type="Proteomes" id="UP000555564"/>
    </source>
</evidence>
<dbReference type="InterPro" id="IPR029063">
    <property type="entry name" value="SAM-dependent_MTases_sf"/>
</dbReference>
<feature type="compositionally biased region" description="Basic and acidic residues" evidence="1">
    <location>
        <begin position="1"/>
        <end position="15"/>
    </location>
</feature>
<evidence type="ECO:0000256" key="1">
    <source>
        <dbReference type="SAM" id="MobiDB-lite"/>
    </source>
</evidence>
<dbReference type="RefSeq" id="WP_343072505.1">
    <property type="nucleotide sequence ID" value="NZ_BAAALO010000055.1"/>
</dbReference>
<evidence type="ECO:0008006" key="4">
    <source>
        <dbReference type="Google" id="ProtNLM"/>
    </source>
</evidence>
<keyword evidence="3" id="KW-1185">Reference proteome</keyword>
<dbReference type="AlphaFoldDB" id="A0A7X0IAF7"/>
<dbReference type="SUPFAM" id="SSF53335">
    <property type="entry name" value="S-adenosyl-L-methionine-dependent methyltransferases"/>
    <property type="match status" value="1"/>
</dbReference>
<sequence length="285" mass="31313">MSEHGEGWDWAKPKTDPLPPEIDTTKPSIARVYDWFLGGKDNFAIDRQVAEMALKISPGAKEAGQQNREFLQRVVYHMAAEAGVRQFIDIGSGLPTQGNVHQVAQQVDPAAKVVYVDNDPMVLVHGRALLATNGSTTVIQADAREPQAILDHEQVRDFIDFSQPVGLLLLSILHHLNDAEDPKGVAATLRAPLVSGSFVAVSHFCNPGDVDPAASQQAATVEKVFNENLGTGRWRTREEITEYFGDFEVLEPGLVPLPEWRAEPDLAVRNALLYHTYYGGLARKA</sequence>
<evidence type="ECO:0000313" key="2">
    <source>
        <dbReference type="EMBL" id="MBB6471600.1"/>
    </source>
</evidence>
<accession>A0A7X0IAF7</accession>
<feature type="region of interest" description="Disordered" evidence="1">
    <location>
        <begin position="1"/>
        <end position="22"/>
    </location>
</feature>